<evidence type="ECO:0000313" key="1">
    <source>
        <dbReference type="EMBL" id="KAK8405423.1"/>
    </source>
</evidence>
<dbReference type="Proteomes" id="UP001487740">
    <property type="component" value="Unassembled WGS sequence"/>
</dbReference>
<dbReference type="AlphaFoldDB" id="A0AAW0V1S3"/>
<evidence type="ECO:0000313" key="2">
    <source>
        <dbReference type="Proteomes" id="UP001487740"/>
    </source>
</evidence>
<reference evidence="1 2" key="1">
    <citation type="submission" date="2023-03" db="EMBL/GenBank/DDBJ databases">
        <title>High-quality genome of Scylla paramamosain provides insights in environmental adaptation.</title>
        <authorList>
            <person name="Zhang L."/>
        </authorList>
    </citation>
    <scope>NUCLEOTIDE SEQUENCE [LARGE SCALE GENOMIC DNA]</scope>
    <source>
        <strain evidence="1">LZ_2023a</strain>
        <tissue evidence="1">Muscle</tissue>
    </source>
</reference>
<proteinExistence type="predicted"/>
<protein>
    <submittedName>
        <fullName evidence="1">Uncharacterized protein</fullName>
    </submittedName>
</protein>
<organism evidence="1 2">
    <name type="scientific">Scylla paramamosain</name>
    <name type="common">Mud crab</name>
    <dbReference type="NCBI Taxonomy" id="85552"/>
    <lineage>
        <taxon>Eukaryota</taxon>
        <taxon>Metazoa</taxon>
        <taxon>Ecdysozoa</taxon>
        <taxon>Arthropoda</taxon>
        <taxon>Crustacea</taxon>
        <taxon>Multicrustacea</taxon>
        <taxon>Malacostraca</taxon>
        <taxon>Eumalacostraca</taxon>
        <taxon>Eucarida</taxon>
        <taxon>Decapoda</taxon>
        <taxon>Pleocyemata</taxon>
        <taxon>Brachyura</taxon>
        <taxon>Eubrachyura</taxon>
        <taxon>Portunoidea</taxon>
        <taxon>Portunidae</taxon>
        <taxon>Portuninae</taxon>
        <taxon>Scylla</taxon>
    </lineage>
</organism>
<name>A0AAW0V1S3_SCYPA</name>
<dbReference type="EMBL" id="JARAKH010000003">
    <property type="protein sequence ID" value="KAK8405423.1"/>
    <property type="molecule type" value="Genomic_DNA"/>
</dbReference>
<gene>
    <name evidence="1" type="ORF">O3P69_001759</name>
</gene>
<accession>A0AAW0V1S3</accession>
<keyword evidence="2" id="KW-1185">Reference proteome</keyword>
<comment type="caution">
    <text evidence="1">The sequence shown here is derived from an EMBL/GenBank/DDBJ whole genome shotgun (WGS) entry which is preliminary data.</text>
</comment>
<sequence>MRGHGESLTRLAQDLELLVCCAYPEATSRPQETRRGWRKGSDASQRAQDLRLHKLPRCQHPDHSGGRASGQEILLPDSGLGSRTYIVQEGVLATQQPLVAKQQLCGITAHCTQLKGPVEARIEVGGTEEHLPIYVAEVGENLLGLDYLQQSKSVLDGCECEVSVEIHKAPTALLPEASHRCCLSRELEGESLVNPEDVHGGVANLSSEMQMRPAGEALGVCEGVQKAGGLESHFEDTQKSSTGVPPHLQDLLQ</sequence>